<name>A0A816AT57_9BILA</name>
<gene>
    <name evidence="1" type="ORF">GPM918_LOCUS42478</name>
</gene>
<feature type="non-terminal residue" evidence="1">
    <location>
        <position position="1"/>
    </location>
</feature>
<accession>A0A816AT57</accession>
<dbReference type="AlphaFoldDB" id="A0A816AT57"/>
<evidence type="ECO:0000313" key="2">
    <source>
        <dbReference type="Proteomes" id="UP000663829"/>
    </source>
</evidence>
<keyword evidence="2" id="KW-1185">Reference proteome</keyword>
<reference evidence="1" key="1">
    <citation type="submission" date="2021-02" db="EMBL/GenBank/DDBJ databases">
        <authorList>
            <person name="Nowell W R."/>
        </authorList>
    </citation>
    <scope>NUCLEOTIDE SEQUENCE</scope>
</reference>
<organism evidence="1 2">
    <name type="scientific">Didymodactylos carnosus</name>
    <dbReference type="NCBI Taxonomy" id="1234261"/>
    <lineage>
        <taxon>Eukaryota</taxon>
        <taxon>Metazoa</taxon>
        <taxon>Spiralia</taxon>
        <taxon>Gnathifera</taxon>
        <taxon>Rotifera</taxon>
        <taxon>Eurotatoria</taxon>
        <taxon>Bdelloidea</taxon>
        <taxon>Philodinida</taxon>
        <taxon>Philodinidae</taxon>
        <taxon>Didymodactylos</taxon>
    </lineage>
</organism>
<comment type="caution">
    <text evidence="1">The sequence shown here is derived from an EMBL/GenBank/DDBJ whole genome shotgun (WGS) entry which is preliminary data.</text>
</comment>
<evidence type="ECO:0000313" key="1">
    <source>
        <dbReference type="EMBL" id="CAF1601579.1"/>
    </source>
</evidence>
<dbReference type="Proteomes" id="UP000663829">
    <property type="component" value="Unassembled WGS sequence"/>
</dbReference>
<protein>
    <submittedName>
        <fullName evidence="1">Uncharacterized protein</fullName>
    </submittedName>
</protein>
<sequence length="41" mass="4885">MSILQAQQVLNEREIKQLEDSCEKERQTWSSSVSQLEELYQ</sequence>
<proteinExistence type="predicted"/>
<dbReference type="EMBL" id="CAJNOQ010035853">
    <property type="protein sequence ID" value="CAF1601579.1"/>
    <property type="molecule type" value="Genomic_DNA"/>
</dbReference>